<reference evidence="2" key="1">
    <citation type="journal article" date="2021" name="PeerJ">
        <title>Extensive microbial diversity within the chicken gut microbiome revealed by metagenomics and culture.</title>
        <authorList>
            <person name="Gilroy R."/>
            <person name="Ravi A."/>
            <person name="Getino M."/>
            <person name="Pursley I."/>
            <person name="Horton D.L."/>
            <person name="Alikhan N.F."/>
            <person name="Baker D."/>
            <person name="Gharbi K."/>
            <person name="Hall N."/>
            <person name="Watson M."/>
            <person name="Adriaenssens E.M."/>
            <person name="Foster-Nyarko E."/>
            <person name="Jarju S."/>
            <person name="Secka A."/>
            <person name="Antonio M."/>
            <person name="Oren A."/>
            <person name="Chaudhuri R.R."/>
            <person name="La Ragione R."/>
            <person name="Hildebrand F."/>
            <person name="Pallen M.J."/>
        </authorList>
    </citation>
    <scope>NUCLEOTIDE SEQUENCE</scope>
    <source>
        <strain evidence="2">CHK171-7178</strain>
    </source>
</reference>
<name>A0A921G125_SPOPS</name>
<dbReference type="InterPro" id="IPR015001">
    <property type="entry name" value="DUF1850"/>
</dbReference>
<evidence type="ECO:0000313" key="3">
    <source>
        <dbReference type="Proteomes" id="UP000698173"/>
    </source>
</evidence>
<keyword evidence="1" id="KW-1133">Transmembrane helix</keyword>
<keyword evidence="1" id="KW-0812">Transmembrane</keyword>
<dbReference type="Proteomes" id="UP000698173">
    <property type="component" value="Unassembled WGS sequence"/>
</dbReference>
<dbReference type="Pfam" id="PF08905">
    <property type="entry name" value="DUF1850"/>
    <property type="match status" value="1"/>
</dbReference>
<accession>A0A921G125</accession>
<evidence type="ECO:0000313" key="2">
    <source>
        <dbReference type="EMBL" id="HJF32704.1"/>
    </source>
</evidence>
<comment type="caution">
    <text evidence="2">The sequence shown here is derived from an EMBL/GenBank/DDBJ whole genome shotgun (WGS) entry which is preliminary data.</text>
</comment>
<dbReference type="EMBL" id="DYWT01000210">
    <property type="protein sequence ID" value="HJF32704.1"/>
    <property type="molecule type" value="Genomic_DNA"/>
</dbReference>
<organism evidence="2 3">
    <name type="scientific">Sporosarcina psychrophila</name>
    <name type="common">Bacillus psychrophilus</name>
    <dbReference type="NCBI Taxonomy" id="1476"/>
    <lineage>
        <taxon>Bacteria</taxon>
        <taxon>Bacillati</taxon>
        <taxon>Bacillota</taxon>
        <taxon>Bacilli</taxon>
        <taxon>Bacillales</taxon>
        <taxon>Caryophanaceae</taxon>
        <taxon>Sporosarcina</taxon>
    </lineage>
</organism>
<gene>
    <name evidence="2" type="ORF">K8V56_13150</name>
</gene>
<proteinExistence type="predicted"/>
<dbReference type="AlphaFoldDB" id="A0A921G125"/>
<reference evidence="2" key="2">
    <citation type="submission" date="2021-09" db="EMBL/GenBank/DDBJ databases">
        <authorList>
            <person name="Gilroy R."/>
        </authorList>
    </citation>
    <scope>NUCLEOTIDE SEQUENCE</scope>
    <source>
        <strain evidence="2">CHK171-7178</strain>
    </source>
</reference>
<sequence length="179" mass="20837">MSHRKVVPLILFPIFIVFILFFIPIKSAFTFTEHRVENPNIYYVPLKSNNDFQIRYVHSIHLTDVIESYEVTADQEIRLLSMQYENLAIGLPGYAEEGETFTVQDGVYTLTYDDNVIDSFVMLIGDVDADLAFRYLGNELNLKKQLVRGKSYTFRVKKLSFYQMLKGVNMNGERNKAER</sequence>
<feature type="transmembrane region" description="Helical" evidence="1">
    <location>
        <begin position="6"/>
        <end position="25"/>
    </location>
</feature>
<protein>
    <submittedName>
        <fullName evidence="2">DUF1850 domain-containing protein</fullName>
    </submittedName>
</protein>
<keyword evidence="1" id="KW-0472">Membrane</keyword>
<evidence type="ECO:0000256" key="1">
    <source>
        <dbReference type="SAM" id="Phobius"/>
    </source>
</evidence>